<dbReference type="Pfam" id="PF07715">
    <property type="entry name" value="Plug"/>
    <property type="match status" value="1"/>
</dbReference>
<proteinExistence type="inferred from homology"/>
<reference evidence="13 14" key="1">
    <citation type="submission" date="2018-04" db="EMBL/GenBank/DDBJ databases">
        <title>Complete genome uncultured novel isolate.</title>
        <authorList>
            <person name="Merlino G."/>
        </authorList>
    </citation>
    <scope>NUCLEOTIDE SEQUENCE [LARGE SCALE GENOMIC DNA]</scope>
    <source>
        <strain evidence="14">R1DC9</strain>
    </source>
</reference>
<protein>
    <submittedName>
        <fullName evidence="13">SusC/RagA family TonB-linked outer membrane protein</fullName>
    </submittedName>
</protein>
<evidence type="ECO:0000256" key="2">
    <source>
        <dbReference type="ARBA" id="ARBA00022448"/>
    </source>
</evidence>
<dbReference type="EMBL" id="CP028923">
    <property type="protein sequence ID" value="QCK14605.1"/>
    <property type="molecule type" value="Genomic_DNA"/>
</dbReference>
<dbReference type="InterPro" id="IPR039426">
    <property type="entry name" value="TonB-dep_rcpt-like"/>
</dbReference>
<dbReference type="InterPro" id="IPR023997">
    <property type="entry name" value="TonB-dep_OMP_SusC/RagA_CS"/>
</dbReference>
<evidence type="ECO:0000256" key="1">
    <source>
        <dbReference type="ARBA" id="ARBA00004571"/>
    </source>
</evidence>
<dbReference type="GO" id="GO:0009279">
    <property type="term" value="C:cell outer membrane"/>
    <property type="evidence" value="ECO:0007669"/>
    <property type="project" value="UniProtKB-SubCell"/>
</dbReference>
<dbReference type="AlphaFoldDB" id="A0A4D7JUU8"/>
<evidence type="ECO:0000256" key="7">
    <source>
        <dbReference type="ARBA" id="ARBA00023237"/>
    </source>
</evidence>
<dbReference type="SUPFAM" id="SSF49464">
    <property type="entry name" value="Carboxypeptidase regulatory domain-like"/>
    <property type="match status" value="1"/>
</dbReference>
<dbReference type="Pfam" id="PF00593">
    <property type="entry name" value="TonB_dep_Rec_b-barrel"/>
    <property type="match status" value="1"/>
</dbReference>
<evidence type="ECO:0000259" key="11">
    <source>
        <dbReference type="Pfam" id="PF00593"/>
    </source>
</evidence>
<keyword evidence="2 8" id="KW-0813">Transport</keyword>
<dbReference type="Gene3D" id="2.40.170.20">
    <property type="entry name" value="TonB-dependent receptor, beta-barrel domain"/>
    <property type="match status" value="1"/>
</dbReference>
<dbReference type="Pfam" id="PF13715">
    <property type="entry name" value="CarbopepD_reg_2"/>
    <property type="match status" value="1"/>
</dbReference>
<dbReference type="InterPro" id="IPR012910">
    <property type="entry name" value="Plug_dom"/>
</dbReference>
<dbReference type="Gene3D" id="2.170.130.10">
    <property type="entry name" value="TonB-dependent receptor, plug domain"/>
    <property type="match status" value="1"/>
</dbReference>
<dbReference type="InterPro" id="IPR036942">
    <property type="entry name" value="Beta-barrel_TonB_sf"/>
</dbReference>
<dbReference type="KEGG" id="fpf:DCC35_07535"/>
<keyword evidence="7 8" id="KW-0998">Cell outer membrane</keyword>
<evidence type="ECO:0000256" key="9">
    <source>
        <dbReference type="RuleBase" id="RU003357"/>
    </source>
</evidence>
<feature type="domain" description="TonB-dependent receptor plug" evidence="12">
    <location>
        <begin position="117"/>
        <end position="238"/>
    </location>
</feature>
<feature type="signal peptide" evidence="10">
    <location>
        <begin position="1"/>
        <end position="20"/>
    </location>
</feature>
<dbReference type="InterPro" id="IPR023996">
    <property type="entry name" value="TonB-dep_OMP_SusC/RagA"/>
</dbReference>
<dbReference type="NCBIfam" id="TIGR04057">
    <property type="entry name" value="SusC_RagA_signa"/>
    <property type="match status" value="1"/>
</dbReference>
<dbReference type="SUPFAM" id="SSF56935">
    <property type="entry name" value="Porins"/>
    <property type="match status" value="1"/>
</dbReference>
<evidence type="ECO:0000256" key="3">
    <source>
        <dbReference type="ARBA" id="ARBA00022452"/>
    </source>
</evidence>
<evidence type="ECO:0000256" key="10">
    <source>
        <dbReference type="SAM" id="SignalP"/>
    </source>
</evidence>
<name>A0A4D7JUU8_9BACT</name>
<dbReference type="Proteomes" id="UP000298616">
    <property type="component" value="Chromosome"/>
</dbReference>
<accession>A0A4D7JUU8</accession>
<evidence type="ECO:0000313" key="13">
    <source>
        <dbReference type="EMBL" id="QCK14605.1"/>
    </source>
</evidence>
<dbReference type="Gene3D" id="2.60.40.1120">
    <property type="entry name" value="Carboxypeptidase-like, regulatory domain"/>
    <property type="match status" value="1"/>
</dbReference>
<sequence>MKKLYLIWMMMALVTCATYAQSTVTGTIKDATDNTGIPGVNVLVKGSTTGTVTDINGDFSIDVSSTDATLVISYVGYESKEVELNGRTSVNISLNPSMEELSEVIVTAYGIQKETKSLGYSVAQLESKQLNTVKETNVVNSLSGRVAGLQVSKTASGPAGSSRVIIRGNNSLVGNNQPLYVVDGIPIDNQNLDAAGRWGGIDYGDGIGDISADNIENVTVLKGPNAAALYGARAANGVIQITTKSGGQRKGVGIDYTSTFTIDQVMISPEYQNVYGAGTGGEAPANADEYLALGTNGIGTSWGAPMNGQMITYWDGVQRPYSPKPDNFTNFWETGQTFTNTLAFSGGSETSAFRVSLSRMDNQSILPNSKFNRTSITAKGNTDLTSKLNVAAKFTYIRNKADNRANLADIMDNPVNGLIWMPRNEDLSNLLPYKGEDGLQRLYTTETFRLNPYWAVEENGNEDNKNRIISFLKLKYEINDWLSAELMSGMDWYTSERLRYVAKGTRYRPGGEIQENTYQVQEFNNMFLLKSNHSLTDKLSLKTVAGGNILRQTTNQFGAIGTNLAVDGFYNLSNASAITFSRNKFEKEIWSIFAQASFDYNGYLFLDITGRNDWSSTLPLDNNDFFYPSVSTGFAFSEAFDLYNDVFNYGKIRASWARVGNDTNPYQLTTSFGSMGSHAGASMFGLGPYQDQYVPYQIIPNFNLKPEQTTSIEAGIDLVFFKDRLDLSVTYYKSNTENQILPVTVSSTSGYQGAIINAGEMQNSGIEASINGTLIKAGDFSLDLGFRFAKNKNKVVALTDGLDQLLLGADRGISVVASPGNPYGDLLGYDFLRDANGQVVVGDDGIPLRTEGVEVLGNINPDWLGGITLGASYKNFRFNALIDIRQGGDIYSITNRYLHANGNHANTLEGREEWYAGTGGLVIDGVTEGGAVNTVAVDPEVYWASIARNGLGTSIDKPFVYDGSYIKMREMSLTYTLPESVIDGSFIQSLDVSLVGRNLFFLKNNLPGIDPESTYNSGNAGGRESASFPAFRSYGMTLNVSF</sequence>
<comment type="subcellular location">
    <subcellularLocation>
        <location evidence="1 8">Cell outer membrane</location>
        <topology evidence="1 8">Multi-pass membrane protein</topology>
    </subcellularLocation>
</comment>
<dbReference type="InterPro" id="IPR000531">
    <property type="entry name" value="Beta-barrel_TonB"/>
</dbReference>
<keyword evidence="5 9" id="KW-0798">TonB box</keyword>
<feature type="domain" description="TonB-dependent receptor-like beta-barrel" evidence="11">
    <location>
        <begin position="443"/>
        <end position="886"/>
    </location>
</feature>
<evidence type="ECO:0000259" key="12">
    <source>
        <dbReference type="Pfam" id="PF07715"/>
    </source>
</evidence>
<dbReference type="InterPro" id="IPR008969">
    <property type="entry name" value="CarboxyPept-like_regulatory"/>
</dbReference>
<evidence type="ECO:0000256" key="4">
    <source>
        <dbReference type="ARBA" id="ARBA00022692"/>
    </source>
</evidence>
<keyword evidence="10" id="KW-0732">Signal</keyword>
<comment type="similarity">
    <text evidence="8 9">Belongs to the TonB-dependent receptor family.</text>
</comment>
<feature type="chain" id="PRO_5020764942" evidence="10">
    <location>
        <begin position="21"/>
        <end position="1042"/>
    </location>
</feature>
<dbReference type="PROSITE" id="PS52016">
    <property type="entry name" value="TONB_DEPENDENT_REC_3"/>
    <property type="match status" value="1"/>
</dbReference>
<keyword evidence="14" id="KW-1185">Reference proteome</keyword>
<gene>
    <name evidence="13" type="ORF">DCC35_07535</name>
</gene>
<evidence type="ECO:0000256" key="5">
    <source>
        <dbReference type="ARBA" id="ARBA00023077"/>
    </source>
</evidence>
<organism evidence="13 14">
    <name type="scientific">Mangrovivirga cuniculi</name>
    <dbReference type="NCBI Taxonomy" id="2715131"/>
    <lineage>
        <taxon>Bacteria</taxon>
        <taxon>Pseudomonadati</taxon>
        <taxon>Bacteroidota</taxon>
        <taxon>Cytophagia</taxon>
        <taxon>Cytophagales</taxon>
        <taxon>Mangrovivirgaceae</taxon>
        <taxon>Mangrovivirga</taxon>
    </lineage>
</organism>
<dbReference type="NCBIfam" id="TIGR04056">
    <property type="entry name" value="OMP_RagA_SusC"/>
    <property type="match status" value="1"/>
</dbReference>
<evidence type="ECO:0000313" key="14">
    <source>
        <dbReference type="Proteomes" id="UP000298616"/>
    </source>
</evidence>
<dbReference type="InterPro" id="IPR037066">
    <property type="entry name" value="Plug_dom_sf"/>
</dbReference>
<keyword evidence="3 8" id="KW-1134">Transmembrane beta strand</keyword>
<evidence type="ECO:0000256" key="8">
    <source>
        <dbReference type="PROSITE-ProRule" id="PRU01360"/>
    </source>
</evidence>
<evidence type="ECO:0000256" key="6">
    <source>
        <dbReference type="ARBA" id="ARBA00023136"/>
    </source>
</evidence>
<dbReference type="OrthoDB" id="9768177at2"/>
<keyword evidence="4 8" id="KW-0812">Transmembrane</keyword>
<dbReference type="RefSeq" id="WP_137090192.1">
    <property type="nucleotide sequence ID" value="NZ_CP028923.1"/>
</dbReference>
<keyword evidence="6 8" id="KW-0472">Membrane</keyword>